<evidence type="ECO:0000256" key="12">
    <source>
        <dbReference type="RuleBase" id="RU003784"/>
    </source>
</evidence>
<protein>
    <recommendedName>
        <fullName evidence="10">tRNA dimethylallyltransferase</fullName>
        <ecNumber evidence="10">2.5.1.75</ecNumber>
    </recommendedName>
    <alternativeName>
        <fullName evidence="10">Dimethylallyl diphosphate:tRNA dimethylallyltransferase</fullName>
        <shortName evidence="10">DMAPP:tRNA dimethylallyltransferase</shortName>
        <shortName evidence="10">DMATase</shortName>
    </alternativeName>
    <alternativeName>
        <fullName evidence="10">Isopentenyl-diphosphate:tRNA isopentenyltransferase</fullName>
        <shortName evidence="10">IPP transferase</shortName>
        <shortName evidence="10">IPPT</shortName>
        <shortName evidence="10">IPTase</shortName>
    </alternativeName>
</protein>
<evidence type="ECO:0000256" key="6">
    <source>
        <dbReference type="ARBA" id="ARBA00022741"/>
    </source>
</evidence>
<feature type="site" description="Interaction with substrate tRNA" evidence="10">
    <location>
        <position position="129"/>
    </location>
</feature>
<evidence type="ECO:0000256" key="4">
    <source>
        <dbReference type="ARBA" id="ARBA00022679"/>
    </source>
</evidence>
<comment type="subunit">
    <text evidence="10">Monomer.</text>
</comment>
<comment type="similarity">
    <text evidence="3 10 13">Belongs to the IPP transferase family.</text>
</comment>
<comment type="caution">
    <text evidence="14">The sequence shown here is derived from an EMBL/GenBank/DDBJ whole genome shotgun (WGS) entry which is preliminary data.</text>
</comment>
<dbReference type="HAMAP" id="MF_00185">
    <property type="entry name" value="IPP_trans"/>
    <property type="match status" value="1"/>
</dbReference>
<evidence type="ECO:0000313" key="15">
    <source>
        <dbReference type="Proteomes" id="UP001156682"/>
    </source>
</evidence>
<dbReference type="NCBIfam" id="TIGR00174">
    <property type="entry name" value="miaA"/>
    <property type="match status" value="1"/>
</dbReference>
<dbReference type="Gene3D" id="3.40.50.300">
    <property type="entry name" value="P-loop containing nucleotide triphosphate hydrolases"/>
    <property type="match status" value="1"/>
</dbReference>
<evidence type="ECO:0000256" key="11">
    <source>
        <dbReference type="RuleBase" id="RU003783"/>
    </source>
</evidence>
<evidence type="ECO:0000256" key="5">
    <source>
        <dbReference type="ARBA" id="ARBA00022694"/>
    </source>
</evidence>
<evidence type="ECO:0000256" key="9">
    <source>
        <dbReference type="ARBA" id="ARBA00049563"/>
    </source>
</evidence>
<sequence length="329" mass="36798">MLEELDERPPAIFLLGPTAAGKTDLALTLVEQLNCEIISVDSAQVYKGMDIGSAKPDAATLARAPHRLINLRDPAESYSAGDFRRDALEAMQEITAAGKIPLLVGGTSLYYQSLLGGATNLPASNPKIRQQLEDELSRLGCPAMHERLAAIDPESAAKIAPTDPQRTLRALELFQQTGKTRTQLWQAQKTEQFAWRLLQLGLAPAERATLHQRIEQRFLLMLEQGLLEEVKALRLREDLNLGLASMRAVGYRQVWQYLDGDFDLTELKARGIAATRQLAKRQLTWMRSWQNLNWLQSDHPQLLPLVVAAVEKFIARKAFREDLLALKST</sequence>
<evidence type="ECO:0000256" key="8">
    <source>
        <dbReference type="ARBA" id="ARBA00022842"/>
    </source>
</evidence>
<evidence type="ECO:0000256" key="7">
    <source>
        <dbReference type="ARBA" id="ARBA00022840"/>
    </source>
</evidence>
<feature type="region of interest" description="Interaction with substrate tRNA" evidence="10">
    <location>
        <begin position="165"/>
        <end position="169"/>
    </location>
</feature>
<feature type="site" description="Interaction with substrate tRNA" evidence="10">
    <location>
        <position position="107"/>
    </location>
</feature>
<dbReference type="Pfam" id="PF01715">
    <property type="entry name" value="IPPT"/>
    <property type="match status" value="1"/>
</dbReference>
<gene>
    <name evidence="10 14" type="primary">miaA</name>
    <name evidence="14" type="ORF">GCM10007878_10930</name>
</gene>
<dbReference type="InterPro" id="IPR027417">
    <property type="entry name" value="P-loop_NTPase"/>
</dbReference>
<dbReference type="EMBL" id="BSOR01000016">
    <property type="protein sequence ID" value="GLR63658.1"/>
    <property type="molecule type" value="Genomic_DNA"/>
</dbReference>
<evidence type="ECO:0000256" key="2">
    <source>
        <dbReference type="ARBA" id="ARBA00003213"/>
    </source>
</evidence>
<evidence type="ECO:0000256" key="13">
    <source>
        <dbReference type="RuleBase" id="RU003785"/>
    </source>
</evidence>
<dbReference type="PANTHER" id="PTHR11088">
    <property type="entry name" value="TRNA DIMETHYLALLYLTRANSFERASE"/>
    <property type="match status" value="1"/>
</dbReference>
<feature type="binding site" evidence="10">
    <location>
        <begin position="18"/>
        <end position="23"/>
    </location>
    <ligand>
        <name>substrate</name>
    </ligand>
</feature>
<organism evidence="14 15">
    <name type="scientific">Marinospirillum insulare</name>
    <dbReference type="NCBI Taxonomy" id="217169"/>
    <lineage>
        <taxon>Bacteria</taxon>
        <taxon>Pseudomonadati</taxon>
        <taxon>Pseudomonadota</taxon>
        <taxon>Gammaproteobacteria</taxon>
        <taxon>Oceanospirillales</taxon>
        <taxon>Oceanospirillaceae</taxon>
        <taxon>Marinospirillum</taxon>
    </lineage>
</organism>
<dbReference type="RefSeq" id="WP_051610095.1">
    <property type="nucleotide sequence ID" value="NZ_BSOR01000016.1"/>
</dbReference>
<name>A0ABQ5ZX55_9GAMM</name>
<comment type="catalytic activity">
    <reaction evidence="9 10 11">
        <text>adenosine(37) in tRNA + dimethylallyl diphosphate = N(6)-dimethylallyladenosine(37) in tRNA + diphosphate</text>
        <dbReference type="Rhea" id="RHEA:26482"/>
        <dbReference type="Rhea" id="RHEA-COMP:10162"/>
        <dbReference type="Rhea" id="RHEA-COMP:10375"/>
        <dbReference type="ChEBI" id="CHEBI:33019"/>
        <dbReference type="ChEBI" id="CHEBI:57623"/>
        <dbReference type="ChEBI" id="CHEBI:74411"/>
        <dbReference type="ChEBI" id="CHEBI:74415"/>
        <dbReference type="EC" id="2.5.1.75"/>
    </reaction>
</comment>
<dbReference type="EC" id="2.5.1.75" evidence="10"/>
<reference evidence="15" key="1">
    <citation type="journal article" date="2019" name="Int. J. Syst. Evol. Microbiol.">
        <title>The Global Catalogue of Microorganisms (GCM) 10K type strain sequencing project: providing services to taxonomists for standard genome sequencing and annotation.</title>
        <authorList>
            <consortium name="The Broad Institute Genomics Platform"/>
            <consortium name="The Broad Institute Genome Sequencing Center for Infectious Disease"/>
            <person name="Wu L."/>
            <person name="Ma J."/>
        </authorList>
    </citation>
    <scope>NUCLEOTIDE SEQUENCE [LARGE SCALE GENOMIC DNA]</scope>
    <source>
        <strain evidence="15">NBRC 100033</strain>
    </source>
</reference>
<evidence type="ECO:0000313" key="14">
    <source>
        <dbReference type="EMBL" id="GLR63658.1"/>
    </source>
</evidence>
<dbReference type="Gene3D" id="1.10.20.140">
    <property type="match status" value="1"/>
</dbReference>
<keyword evidence="5 10" id="KW-0819">tRNA processing</keyword>
<evidence type="ECO:0000256" key="10">
    <source>
        <dbReference type="HAMAP-Rule" id="MF_00185"/>
    </source>
</evidence>
<keyword evidence="15" id="KW-1185">Reference proteome</keyword>
<comment type="caution">
    <text evidence="10">Lacks conserved residue(s) required for the propagation of feature annotation.</text>
</comment>
<dbReference type="SUPFAM" id="SSF52540">
    <property type="entry name" value="P-loop containing nucleoside triphosphate hydrolases"/>
    <property type="match status" value="1"/>
</dbReference>
<comment type="function">
    <text evidence="2 10 12">Catalyzes the transfer of a dimethylallyl group onto the adenine at position 37 in tRNAs that read codons beginning with uridine, leading to the formation of N6-(dimethylallyl)adenosine (i(6)A).</text>
</comment>
<keyword evidence="4 10" id="KW-0808">Transferase</keyword>
<feature type="binding site" evidence="10">
    <location>
        <begin position="16"/>
        <end position="23"/>
    </location>
    <ligand>
        <name>ATP</name>
        <dbReference type="ChEBI" id="CHEBI:30616"/>
    </ligand>
</feature>
<proteinExistence type="inferred from homology"/>
<keyword evidence="8 10" id="KW-0460">Magnesium</keyword>
<keyword evidence="6 10" id="KW-0547">Nucleotide-binding</keyword>
<dbReference type="InterPro" id="IPR039657">
    <property type="entry name" value="Dimethylallyltransferase"/>
</dbReference>
<keyword evidence="7 10" id="KW-0067">ATP-binding</keyword>
<feature type="region of interest" description="Interaction with substrate tRNA" evidence="10">
    <location>
        <begin position="41"/>
        <end position="44"/>
    </location>
</feature>
<accession>A0ABQ5ZX55</accession>
<dbReference type="PANTHER" id="PTHR11088:SF60">
    <property type="entry name" value="TRNA DIMETHYLALLYLTRANSFERASE"/>
    <property type="match status" value="1"/>
</dbReference>
<dbReference type="Proteomes" id="UP001156682">
    <property type="component" value="Unassembled WGS sequence"/>
</dbReference>
<dbReference type="InterPro" id="IPR018022">
    <property type="entry name" value="IPT"/>
</dbReference>
<evidence type="ECO:0000256" key="3">
    <source>
        <dbReference type="ARBA" id="ARBA00005842"/>
    </source>
</evidence>
<evidence type="ECO:0000256" key="1">
    <source>
        <dbReference type="ARBA" id="ARBA00001946"/>
    </source>
</evidence>
<comment type="cofactor">
    <cofactor evidence="1 10">
        <name>Mg(2+)</name>
        <dbReference type="ChEBI" id="CHEBI:18420"/>
    </cofactor>
</comment>